<dbReference type="RefSeq" id="XP_056475221.1">
    <property type="nucleotide sequence ID" value="XM_056619062.1"/>
</dbReference>
<dbReference type="InterPro" id="IPR053157">
    <property type="entry name" value="Sterol_Uptake_Regulator"/>
</dbReference>
<dbReference type="GeneID" id="81358041"/>
<dbReference type="PANTHER" id="PTHR47784:SF5">
    <property type="entry name" value="STEROL UPTAKE CONTROL PROTEIN 2"/>
    <property type="match status" value="1"/>
</dbReference>
<name>A0A9W9FG43_9EURO</name>
<dbReference type="PANTHER" id="PTHR47784">
    <property type="entry name" value="STEROL UPTAKE CONTROL PROTEIN 2"/>
    <property type="match status" value="1"/>
</dbReference>
<evidence type="ECO:0000313" key="1">
    <source>
        <dbReference type="EMBL" id="KAJ5099567.1"/>
    </source>
</evidence>
<dbReference type="Proteomes" id="UP001149074">
    <property type="component" value="Unassembled WGS sequence"/>
</dbReference>
<comment type="caution">
    <text evidence="1">The sequence shown here is derived from an EMBL/GenBank/DDBJ whole genome shotgun (WGS) entry which is preliminary data.</text>
</comment>
<organism evidence="1 2">
    <name type="scientific">Penicillium argentinense</name>
    <dbReference type="NCBI Taxonomy" id="1131581"/>
    <lineage>
        <taxon>Eukaryota</taxon>
        <taxon>Fungi</taxon>
        <taxon>Dikarya</taxon>
        <taxon>Ascomycota</taxon>
        <taxon>Pezizomycotina</taxon>
        <taxon>Eurotiomycetes</taxon>
        <taxon>Eurotiomycetidae</taxon>
        <taxon>Eurotiales</taxon>
        <taxon>Aspergillaceae</taxon>
        <taxon>Penicillium</taxon>
    </lineage>
</organism>
<reference evidence="1" key="2">
    <citation type="journal article" date="2023" name="IMA Fungus">
        <title>Comparative genomic study of the Penicillium genus elucidates a diverse pangenome and 15 lateral gene transfer events.</title>
        <authorList>
            <person name="Petersen C."/>
            <person name="Sorensen T."/>
            <person name="Nielsen M.R."/>
            <person name="Sondergaard T.E."/>
            <person name="Sorensen J.L."/>
            <person name="Fitzpatrick D.A."/>
            <person name="Frisvad J.C."/>
            <person name="Nielsen K.L."/>
        </authorList>
    </citation>
    <scope>NUCLEOTIDE SEQUENCE</scope>
    <source>
        <strain evidence="1">IBT 30761</strain>
    </source>
</reference>
<evidence type="ECO:0000313" key="2">
    <source>
        <dbReference type="Proteomes" id="UP001149074"/>
    </source>
</evidence>
<dbReference type="EMBL" id="JAPQKI010000005">
    <property type="protein sequence ID" value="KAJ5099567.1"/>
    <property type="molecule type" value="Genomic_DNA"/>
</dbReference>
<reference evidence="1" key="1">
    <citation type="submission" date="2022-11" db="EMBL/GenBank/DDBJ databases">
        <authorList>
            <person name="Petersen C."/>
        </authorList>
    </citation>
    <scope>NUCLEOTIDE SEQUENCE</scope>
    <source>
        <strain evidence="1">IBT 30761</strain>
    </source>
</reference>
<accession>A0A9W9FG43</accession>
<dbReference type="GO" id="GO:0001228">
    <property type="term" value="F:DNA-binding transcription activator activity, RNA polymerase II-specific"/>
    <property type="evidence" value="ECO:0007669"/>
    <property type="project" value="TreeGrafter"/>
</dbReference>
<proteinExistence type="predicted"/>
<dbReference type="AlphaFoldDB" id="A0A9W9FG43"/>
<protein>
    <submittedName>
        <fullName evidence="1">Uncharacterized protein</fullName>
    </submittedName>
</protein>
<sequence length="187" mass="22275">MRRNFDEHWFSNDHFFEWLHLVRGTKAIIASVNSVLKSGPLAPMFTLGGRKSRAREVRSTDNQPFMENLRQLLTESVKDPNELRCYQEALDDLAKSFAAVFDTQSIETADVFIWLYQISDEYLNLLRNRTPEALVIFGYFTVITKELEWAWWLQGFSVHLMRAIYNHLDQEHRYWLQWPIQQLGWVF</sequence>
<dbReference type="OrthoDB" id="416217at2759"/>
<gene>
    <name evidence="1" type="ORF">N7532_006568</name>
</gene>
<keyword evidence="2" id="KW-1185">Reference proteome</keyword>